<feature type="transmembrane region" description="Helical" evidence="1">
    <location>
        <begin position="42"/>
        <end position="62"/>
    </location>
</feature>
<feature type="transmembrane region" description="Helical" evidence="1">
    <location>
        <begin position="142"/>
        <end position="162"/>
    </location>
</feature>
<dbReference type="PANTHER" id="PTHR36009">
    <property type="match status" value="1"/>
</dbReference>
<dbReference type="Proteomes" id="UP000248214">
    <property type="component" value="Unassembled WGS sequence"/>
</dbReference>
<evidence type="ECO:0000313" key="2">
    <source>
        <dbReference type="EMBL" id="PYZ91527.1"/>
    </source>
</evidence>
<dbReference type="PANTHER" id="PTHR36009:SF3">
    <property type="entry name" value="TRANSMEMBRANE PROTEIN"/>
    <property type="match status" value="1"/>
</dbReference>
<dbReference type="EMBL" id="PDOD01000007">
    <property type="protein sequence ID" value="PYZ91527.1"/>
    <property type="molecule type" value="Genomic_DNA"/>
</dbReference>
<feature type="transmembrane region" description="Helical" evidence="1">
    <location>
        <begin position="111"/>
        <end position="130"/>
    </location>
</feature>
<keyword evidence="1" id="KW-0472">Membrane</keyword>
<keyword evidence="1" id="KW-1133">Transmembrane helix</keyword>
<accession>A0A323TCD6</accession>
<gene>
    <name evidence="2" type="ORF">CR194_19535</name>
</gene>
<dbReference type="RefSeq" id="WP_110612254.1">
    <property type="nucleotide sequence ID" value="NZ_PDOD01000007.1"/>
</dbReference>
<feature type="transmembrane region" description="Helical" evidence="1">
    <location>
        <begin position="69"/>
        <end position="91"/>
    </location>
</feature>
<keyword evidence="1" id="KW-0812">Transmembrane</keyword>
<proteinExistence type="predicted"/>
<evidence type="ECO:0000313" key="3">
    <source>
        <dbReference type="Proteomes" id="UP000248214"/>
    </source>
</evidence>
<evidence type="ECO:0008006" key="4">
    <source>
        <dbReference type="Google" id="ProtNLM"/>
    </source>
</evidence>
<reference evidence="2 3" key="1">
    <citation type="submission" date="2017-10" db="EMBL/GenBank/DDBJ databases">
        <title>Bacillus sp. nov., a halophilic bacterium isolated from a Keqin Lake.</title>
        <authorList>
            <person name="Wang H."/>
        </authorList>
    </citation>
    <scope>NUCLEOTIDE SEQUENCE [LARGE SCALE GENOMIC DNA]</scope>
    <source>
        <strain evidence="2 3">KQ-12</strain>
    </source>
</reference>
<feature type="transmembrane region" description="Helical" evidence="1">
    <location>
        <begin position="174"/>
        <end position="191"/>
    </location>
</feature>
<evidence type="ECO:0000256" key="1">
    <source>
        <dbReference type="SAM" id="Phobius"/>
    </source>
</evidence>
<comment type="caution">
    <text evidence="2">The sequence shown here is derived from an EMBL/GenBank/DDBJ whole genome shotgun (WGS) entry which is preliminary data.</text>
</comment>
<dbReference type="AlphaFoldDB" id="A0A323TCD6"/>
<sequence>MKLVVLMLLLLYTFFIAPGAGSQEDLLFQQLVTGQFNEVDPLVVTVFSMLGVYPIIFAMLLIPKDHYRWAAWPFVLFSFVLGAFSLLTYFIFRKNKTYDKPRGPKLLHKSLVHPISVSIVLIIAVSLYVNGSGGSLTAYQQAFMSSHLVSVMTIDLFVLIWLSYDVLKNEWNLRFSWLAFIPAIGPLVLLLKHKNLQQ</sequence>
<protein>
    <recommendedName>
        <fullName evidence="4">DUF2834 domain-containing protein</fullName>
    </recommendedName>
</protein>
<name>A0A323TCD6_9BACI</name>
<keyword evidence="3" id="KW-1185">Reference proteome</keyword>
<organism evidence="2 3">
    <name type="scientific">Salipaludibacillus keqinensis</name>
    <dbReference type="NCBI Taxonomy" id="2045207"/>
    <lineage>
        <taxon>Bacteria</taxon>
        <taxon>Bacillati</taxon>
        <taxon>Bacillota</taxon>
        <taxon>Bacilli</taxon>
        <taxon>Bacillales</taxon>
        <taxon>Bacillaceae</taxon>
    </lineage>
</organism>